<dbReference type="VEuPathDB" id="VectorBase:BGLB031467"/>
<protein>
    <submittedName>
        <fullName evidence="6">Uncharacterized protein</fullName>
    </submittedName>
</protein>
<dbReference type="Gene3D" id="1.20.120.910">
    <property type="entry name" value="DksA, coiled-coil domain"/>
    <property type="match status" value="1"/>
</dbReference>
<name>A0A2C9LIX9_BIOGL</name>
<keyword evidence="1" id="KW-0479">Metal-binding</keyword>
<dbReference type="InterPro" id="IPR000962">
    <property type="entry name" value="Znf_DskA_TraR"/>
</dbReference>
<dbReference type="Pfam" id="PF01258">
    <property type="entry name" value="zf-dskA_traR"/>
    <property type="match status" value="1"/>
</dbReference>
<dbReference type="InterPro" id="IPR048489">
    <property type="entry name" value="DksA_N"/>
</dbReference>
<keyword evidence="2" id="KW-0863">Zinc-finger</keyword>
<feature type="domain" description="Zinc finger DksA/TraR C4-type" evidence="4">
    <location>
        <begin position="106"/>
        <end position="141"/>
    </location>
</feature>
<dbReference type="AlphaFoldDB" id="A0A2C9LIX9"/>
<dbReference type="Proteomes" id="UP000076420">
    <property type="component" value="Unassembled WGS sequence"/>
</dbReference>
<dbReference type="EnsemblMetazoa" id="BGLB031467-RA">
    <property type="protein sequence ID" value="BGLB031467-PA"/>
    <property type="gene ID" value="BGLB031467"/>
</dbReference>
<dbReference type="GO" id="GO:0008270">
    <property type="term" value="F:zinc ion binding"/>
    <property type="evidence" value="ECO:0007669"/>
    <property type="project" value="UniProtKB-KW"/>
</dbReference>
<evidence type="ECO:0000313" key="6">
    <source>
        <dbReference type="EnsemblMetazoa" id="BGLB031467-PA"/>
    </source>
</evidence>
<dbReference type="InterPro" id="IPR037187">
    <property type="entry name" value="DnaK_N"/>
</dbReference>
<gene>
    <name evidence="6" type="primary">106064212</name>
</gene>
<dbReference type="SUPFAM" id="SSF57716">
    <property type="entry name" value="Glucocorticoid receptor-like (DNA-binding domain)"/>
    <property type="match status" value="1"/>
</dbReference>
<dbReference type="Pfam" id="PF21157">
    <property type="entry name" value="DksA_N"/>
    <property type="match status" value="1"/>
</dbReference>
<keyword evidence="3" id="KW-0862">Zinc</keyword>
<organism evidence="6 7">
    <name type="scientific">Biomphalaria glabrata</name>
    <name type="common">Bloodfluke planorb</name>
    <name type="synonym">Freshwater snail</name>
    <dbReference type="NCBI Taxonomy" id="6526"/>
    <lineage>
        <taxon>Eukaryota</taxon>
        <taxon>Metazoa</taxon>
        <taxon>Spiralia</taxon>
        <taxon>Lophotrochozoa</taxon>
        <taxon>Mollusca</taxon>
        <taxon>Gastropoda</taxon>
        <taxon>Heterobranchia</taxon>
        <taxon>Euthyneura</taxon>
        <taxon>Panpulmonata</taxon>
        <taxon>Hygrophila</taxon>
        <taxon>Lymnaeoidea</taxon>
        <taxon>Planorbidae</taxon>
        <taxon>Biomphalaria</taxon>
    </lineage>
</organism>
<dbReference type="SUPFAM" id="SSF109635">
    <property type="entry name" value="DnaK suppressor protein DksA, alpha-hairpin domain"/>
    <property type="match status" value="1"/>
</dbReference>
<evidence type="ECO:0000259" key="5">
    <source>
        <dbReference type="Pfam" id="PF21157"/>
    </source>
</evidence>
<evidence type="ECO:0000256" key="2">
    <source>
        <dbReference type="ARBA" id="ARBA00022771"/>
    </source>
</evidence>
<accession>A0A2C9LIX9</accession>
<evidence type="ECO:0000256" key="1">
    <source>
        <dbReference type="ARBA" id="ARBA00022723"/>
    </source>
</evidence>
<sequence length="153" mass="18328">MNLNNEFVESKEEIEIESNYVPSEDEEYMNSKQLCYFRRRLLDWKSELLSESQKVKEHLITNNFNESDDTDRANVESDTFHELNNRDRKLKLLEKIDDALKRIENGEYGYCENTGKEIGVKRLRARLVATLCIEEQEMRERKKRNYFYSGDVN</sequence>
<dbReference type="PANTHER" id="PTHR33823:SF2">
    <property type="entry name" value="RNA POLYMERASE-BINDING TRANSCRIPTION FACTOR DKSA"/>
    <property type="match status" value="1"/>
</dbReference>
<evidence type="ECO:0000313" key="7">
    <source>
        <dbReference type="Proteomes" id="UP000076420"/>
    </source>
</evidence>
<dbReference type="STRING" id="6526.A0A2C9LIX9"/>
<evidence type="ECO:0000259" key="4">
    <source>
        <dbReference type="Pfam" id="PF01258"/>
    </source>
</evidence>
<proteinExistence type="predicted"/>
<feature type="domain" description="DnaK suppressor protein DksA N-terminal" evidence="5">
    <location>
        <begin position="33"/>
        <end position="103"/>
    </location>
</feature>
<dbReference type="PROSITE" id="PS51128">
    <property type="entry name" value="ZF_DKSA_2"/>
    <property type="match status" value="1"/>
</dbReference>
<evidence type="ECO:0000256" key="3">
    <source>
        <dbReference type="ARBA" id="ARBA00022833"/>
    </source>
</evidence>
<dbReference type="InterPro" id="IPR012784">
    <property type="entry name" value="DksA_RNA_pol-bd"/>
</dbReference>
<dbReference type="NCBIfam" id="TIGR02420">
    <property type="entry name" value="dksA"/>
    <property type="match status" value="1"/>
</dbReference>
<reference evidence="6" key="1">
    <citation type="submission" date="2020-05" db="UniProtKB">
        <authorList>
            <consortium name="EnsemblMetazoa"/>
        </authorList>
    </citation>
    <scope>IDENTIFICATION</scope>
    <source>
        <strain evidence="6">BB02</strain>
    </source>
</reference>
<dbReference type="PANTHER" id="PTHR33823">
    <property type="entry name" value="RNA POLYMERASE-BINDING TRANSCRIPTION FACTOR DKSA-RELATED"/>
    <property type="match status" value="1"/>
</dbReference>